<feature type="region of interest" description="Disordered" evidence="1">
    <location>
        <begin position="814"/>
        <end position="888"/>
    </location>
</feature>
<gene>
    <name evidence="2" type="ORF">ACHAWU_002712</name>
</gene>
<protein>
    <submittedName>
        <fullName evidence="2">Uncharacterized protein</fullName>
    </submittedName>
</protein>
<feature type="region of interest" description="Disordered" evidence="1">
    <location>
        <begin position="215"/>
        <end position="316"/>
    </location>
</feature>
<evidence type="ECO:0000313" key="2">
    <source>
        <dbReference type="EMBL" id="KAL3765997.1"/>
    </source>
</evidence>
<evidence type="ECO:0000256" key="1">
    <source>
        <dbReference type="SAM" id="MobiDB-lite"/>
    </source>
</evidence>
<dbReference type="Proteomes" id="UP001530293">
    <property type="component" value="Unassembled WGS sequence"/>
</dbReference>
<feature type="region of interest" description="Disordered" evidence="1">
    <location>
        <begin position="668"/>
        <end position="694"/>
    </location>
</feature>
<feature type="compositionally biased region" description="Polar residues" evidence="1">
    <location>
        <begin position="831"/>
        <end position="840"/>
    </location>
</feature>
<name>A0ABD3MUS6_9STRA</name>
<feature type="compositionally biased region" description="Polar residues" evidence="1">
    <location>
        <begin position="227"/>
        <end position="236"/>
    </location>
</feature>
<feature type="compositionally biased region" description="Polar residues" evidence="1">
    <location>
        <begin position="270"/>
        <end position="290"/>
    </location>
</feature>
<proteinExistence type="predicted"/>
<organism evidence="2 3">
    <name type="scientific">Discostella pseudostelligera</name>
    <dbReference type="NCBI Taxonomy" id="259834"/>
    <lineage>
        <taxon>Eukaryota</taxon>
        <taxon>Sar</taxon>
        <taxon>Stramenopiles</taxon>
        <taxon>Ochrophyta</taxon>
        <taxon>Bacillariophyta</taxon>
        <taxon>Coscinodiscophyceae</taxon>
        <taxon>Thalassiosirophycidae</taxon>
        <taxon>Stephanodiscales</taxon>
        <taxon>Stephanodiscaceae</taxon>
        <taxon>Discostella</taxon>
    </lineage>
</organism>
<reference evidence="2 3" key="1">
    <citation type="submission" date="2024-10" db="EMBL/GenBank/DDBJ databases">
        <title>Updated reference genomes for cyclostephanoid diatoms.</title>
        <authorList>
            <person name="Roberts W.R."/>
            <person name="Alverson A.J."/>
        </authorList>
    </citation>
    <scope>NUCLEOTIDE SEQUENCE [LARGE SCALE GENOMIC DNA]</scope>
    <source>
        <strain evidence="2 3">AJA232-27</strain>
    </source>
</reference>
<keyword evidence="3" id="KW-1185">Reference proteome</keyword>
<feature type="compositionally biased region" description="Basic residues" evidence="1">
    <location>
        <begin position="291"/>
        <end position="301"/>
    </location>
</feature>
<feature type="compositionally biased region" description="Polar residues" evidence="1">
    <location>
        <begin position="848"/>
        <end position="879"/>
    </location>
</feature>
<feature type="compositionally biased region" description="Polar residues" evidence="1">
    <location>
        <begin position="303"/>
        <end position="312"/>
    </location>
</feature>
<comment type="caution">
    <text evidence="2">The sequence shown here is derived from an EMBL/GenBank/DDBJ whole genome shotgun (WGS) entry which is preliminary data.</text>
</comment>
<evidence type="ECO:0000313" key="3">
    <source>
        <dbReference type="Proteomes" id="UP001530293"/>
    </source>
</evidence>
<feature type="region of interest" description="Disordered" evidence="1">
    <location>
        <begin position="1030"/>
        <end position="1057"/>
    </location>
</feature>
<accession>A0ABD3MUS6</accession>
<feature type="compositionally biased region" description="Basic and acidic residues" evidence="1">
    <location>
        <begin position="1030"/>
        <end position="1040"/>
    </location>
</feature>
<feature type="region of interest" description="Disordered" evidence="1">
    <location>
        <begin position="776"/>
        <end position="795"/>
    </location>
</feature>
<sequence length="1340" mass="147265">MTIVRGRRSKKKIFGRKRASYDARLDQIVSNDKRVPHNIQIVENKAEEVVTPAMDVNAKMGEKGVKGRGRSGRFTVGERYGDTVLSSLTLPTVATTGDNSLAVDNFESNGGGEQPSNSLVNKTTSTATMQTTGHGLSECKVENDKITTNVISRSKQQLASTKKRLTYGIRETMDVSTSNQDATMILADKSVCTVPKVEMNAVTTSRTRSLRTANTTSIKRKSDTATEHVTSSSQPLRSMMCGNPSRERKVFGDKTNAGYGTHPRDVKSSRIGNHTGHSQTTTSETLQTCRPRSKSARKKQKLSMPQRSSMEYSQEKLRTSSKTCSKFFVPAYGQHKNGGYQDQKHFGLIEGMGGGEEEIERGSTKPHRGRLLELPGSVMPGMWEANVQHNADVETNQDTEIQQEELQALSLSLRHNSASSTPLERYYNGEESTPHGLVVSMIDPSINRISSFIKQGVFTNEEVDFCIEGEEKVLNNSFLSCLLFVTFDGFTSSSDSTNDAENCSEAMLAKCVWPEDDRDNCHDVFDNGRCHELHMFGGDRESEATGVLFPCKLDFDCQYYILVSHDAKFRISAIDVIFRKPESPQLLSAPHVHLTESILSEHRLNAGSGVGEIMERFVAQQSLKTESEWPDSLEELVTVDVDNSHPVLDADVKDEMFEASTVHIFESNEPTNSVHSDDNLPSAHTSKRDCDYEGEDSEAKGVIVSNCEAVGGINPFTEGHDSGDNNFVFDDPMNYDLDEESSIKDHPSNNDPDREHMVKEDATIFNAACKDIKTSNQTPTSAVGGIDKTRPGLSSLDEKTSLYSRLSNICRSSAVQLRRESGKSMRKRSLPYNTYMANTQKRLRRASDTSVHATSTQEKSTSRNAKNSSRRATFPSTSGAAVKPGDLKSAAKKSRSVSVVDLLGEGTFPSTSKAAVNAVNYLKSAAKKTRAVAVVDLFGETESLFGCNIISSTDVDHGRKIAATARYSINRERDRMFDQDEVQSSLAFVRSVDDLERFSGANTATIFDDADEASKVLSESVDVTATHRSTADDTNDHLDGTRFVSGEDNPADAHADESSKLLFESSNEYGNHLSIFDDSKDHDGTKFVSEVDNPSDAFDDARSINSICGASFSLASNNDNLAEVGAASTKSVSIAQPFFDIYFGREDEQSTLIPMPSTVVSFVVKSQPFHDQYYGQESDIGTVEEEACTFPPPHSIYFGLCGDSDSSIHSNLELSSSLKPSIGTESQPFHDQYYGQETIIGLEDKYEYACQSLHGICFGLYDDSVSSVPSQLEFISLINPTTNIPHYDYYFGQEAYLSEYPDNDANAETEKRVGRVPICGVQSQPLFVLVLLAGMLSSAL</sequence>
<dbReference type="EMBL" id="JALLBG020000089">
    <property type="protein sequence ID" value="KAL3765997.1"/>
    <property type="molecule type" value="Genomic_DNA"/>
</dbReference>